<keyword evidence="4" id="KW-1185">Reference proteome</keyword>
<organism evidence="3 4">
    <name type="scientific">Sugiyamaella lignohabitans</name>
    <dbReference type="NCBI Taxonomy" id="796027"/>
    <lineage>
        <taxon>Eukaryota</taxon>
        <taxon>Fungi</taxon>
        <taxon>Dikarya</taxon>
        <taxon>Ascomycota</taxon>
        <taxon>Saccharomycotina</taxon>
        <taxon>Dipodascomycetes</taxon>
        <taxon>Dipodascales</taxon>
        <taxon>Trichomonascaceae</taxon>
        <taxon>Sugiyamaella</taxon>
    </lineage>
</organism>
<dbReference type="GeneID" id="30035655"/>
<reference evidence="3 4" key="1">
    <citation type="submission" date="2016-02" db="EMBL/GenBank/DDBJ databases">
        <title>Complete genome sequence and transcriptome regulation of the pentose utilising yeast Sugiyamaella lignohabitans.</title>
        <authorList>
            <person name="Bellasio M."/>
            <person name="Peymann A."/>
            <person name="Valli M."/>
            <person name="Sipitzky M."/>
            <person name="Graf A."/>
            <person name="Sauer M."/>
            <person name="Marx H."/>
            <person name="Mattanovich D."/>
        </authorList>
    </citation>
    <scope>NUCLEOTIDE SEQUENCE [LARGE SCALE GENOMIC DNA]</scope>
    <source>
        <strain evidence="3 4">CBS 10342</strain>
    </source>
</reference>
<dbReference type="GO" id="GO:0005634">
    <property type="term" value="C:nucleus"/>
    <property type="evidence" value="ECO:0007669"/>
    <property type="project" value="TreeGrafter"/>
</dbReference>
<dbReference type="Pfam" id="PF13300">
    <property type="entry name" value="DUF4078"/>
    <property type="match status" value="1"/>
</dbReference>
<dbReference type="OrthoDB" id="4093383at2759"/>
<protein>
    <submittedName>
        <fullName evidence="3">Uncharacterized protein</fullName>
    </submittedName>
</protein>
<feature type="region of interest" description="Disordered" evidence="2">
    <location>
        <begin position="41"/>
        <end position="88"/>
    </location>
</feature>
<keyword evidence="1" id="KW-0175">Coiled coil</keyword>
<dbReference type="AlphaFoldDB" id="A0A170QY47"/>
<dbReference type="KEGG" id="slb:AWJ20_3613"/>
<feature type="compositionally biased region" description="Basic and acidic residues" evidence="2">
    <location>
        <begin position="53"/>
        <end position="66"/>
    </location>
</feature>
<sequence length="302" mass="34426">MVAGNETLPDTKKKLRVLEVSSKSAMDLATELELMRKKVDLKRQHGQGSLETSGKHTDLRIKKRDTNTISSSPNAGKGRSKKFEESDIYEKSRTALKEKAKLYKKIKRGEIEYNEDLVMMDGDANRVEAASTGTESSNNDSDDDNDDDEIIEITDSYGRTRLVPASKAFKYGQADIFESSDEEPSKVRRPTEVIYGDTVQYEAFSLDRGVAESVRERDKSLDEDVHYDADWEIRDRGVGFYKFSKDTSQRSKEMESLANMSVTLEQEASEQAKLDSKRDREYQERLEDIMALRKANLARGEW</sequence>
<dbReference type="RefSeq" id="XP_018738441.1">
    <property type="nucleotide sequence ID" value="XM_018880642.1"/>
</dbReference>
<evidence type="ECO:0000256" key="1">
    <source>
        <dbReference type="ARBA" id="ARBA00023054"/>
    </source>
</evidence>
<gene>
    <name evidence="3" type="ORF">AWJ20_3613</name>
</gene>
<dbReference type="InterPro" id="IPR025066">
    <property type="entry name" value="CCDC174-like"/>
</dbReference>
<proteinExistence type="predicted"/>
<evidence type="ECO:0000313" key="3">
    <source>
        <dbReference type="EMBL" id="ANB15964.1"/>
    </source>
</evidence>
<dbReference type="PANTHER" id="PTHR15885">
    <property type="entry name" value="COILED-COIL DOMAIN-CONTAINING PROTEIN 174"/>
    <property type="match status" value="1"/>
</dbReference>
<evidence type="ECO:0000313" key="4">
    <source>
        <dbReference type="Proteomes" id="UP000189580"/>
    </source>
</evidence>
<dbReference type="EMBL" id="CP014503">
    <property type="protein sequence ID" value="ANB15964.1"/>
    <property type="molecule type" value="Genomic_DNA"/>
</dbReference>
<evidence type="ECO:0000256" key="2">
    <source>
        <dbReference type="SAM" id="MobiDB-lite"/>
    </source>
</evidence>
<feature type="compositionally biased region" description="Acidic residues" evidence="2">
    <location>
        <begin position="140"/>
        <end position="149"/>
    </location>
</feature>
<accession>A0A170QY47</accession>
<dbReference type="Proteomes" id="UP000189580">
    <property type="component" value="Chromosome b"/>
</dbReference>
<dbReference type="PANTHER" id="PTHR15885:SF1">
    <property type="entry name" value="COILED-COIL DOMAIN-CONTAINING PROTEIN 174"/>
    <property type="match status" value="1"/>
</dbReference>
<feature type="region of interest" description="Disordered" evidence="2">
    <location>
        <begin position="128"/>
        <end position="149"/>
    </location>
</feature>
<name>A0A170QY47_9ASCO</name>